<comment type="caution">
    <text evidence="5">The sequence shown here is derived from an EMBL/GenBank/DDBJ whole genome shotgun (WGS) entry which is preliminary data.</text>
</comment>
<dbReference type="InterPro" id="IPR008274">
    <property type="entry name" value="AldOxase/xan_DH_MoCoBD1"/>
</dbReference>
<reference evidence="6" key="1">
    <citation type="journal article" date="2019" name="Int. J. Syst. Evol. Microbiol.">
        <title>The Global Catalogue of Microorganisms (GCM) 10K type strain sequencing project: providing services to taxonomists for standard genome sequencing and annotation.</title>
        <authorList>
            <consortium name="The Broad Institute Genomics Platform"/>
            <consortium name="The Broad Institute Genome Sequencing Center for Infectious Disease"/>
            <person name="Wu L."/>
            <person name="Ma J."/>
        </authorList>
    </citation>
    <scope>NUCLEOTIDE SEQUENCE [LARGE SCALE GENOMIC DNA]</scope>
    <source>
        <strain evidence="6">CGMCC 1.10131</strain>
    </source>
</reference>
<evidence type="ECO:0000259" key="4">
    <source>
        <dbReference type="SMART" id="SM01008"/>
    </source>
</evidence>
<dbReference type="SMART" id="SM01008">
    <property type="entry name" value="Ald_Xan_dh_C"/>
    <property type="match status" value="1"/>
</dbReference>
<evidence type="ECO:0000313" key="6">
    <source>
        <dbReference type="Proteomes" id="UP000651977"/>
    </source>
</evidence>
<evidence type="ECO:0000256" key="3">
    <source>
        <dbReference type="ARBA" id="ARBA00023002"/>
    </source>
</evidence>
<dbReference type="Pfam" id="PF20256">
    <property type="entry name" value="MoCoBD_2"/>
    <property type="match status" value="1"/>
</dbReference>
<keyword evidence="2" id="KW-0500">Molybdenum</keyword>
<dbReference type="InterPro" id="IPR036856">
    <property type="entry name" value="Ald_Oxase/Xan_DH_a/b_sf"/>
</dbReference>
<dbReference type="SUPFAM" id="SSF54665">
    <property type="entry name" value="CO dehydrogenase molybdoprotein N-domain-like"/>
    <property type="match status" value="1"/>
</dbReference>
<dbReference type="InterPro" id="IPR016208">
    <property type="entry name" value="Ald_Oxase/xanthine_DH-like"/>
</dbReference>
<dbReference type="RefSeq" id="WP_188407509.1">
    <property type="nucleotide sequence ID" value="NZ_BMDY01000019.1"/>
</dbReference>
<dbReference type="EMBL" id="BMDY01000019">
    <property type="protein sequence ID" value="GGB14257.1"/>
    <property type="molecule type" value="Genomic_DNA"/>
</dbReference>
<gene>
    <name evidence="5" type="primary">xdhB</name>
    <name evidence="5" type="ORF">GCM10007414_29600</name>
</gene>
<organism evidence="5 6">
    <name type="scientific">Agarivorans gilvus</name>
    <dbReference type="NCBI Taxonomy" id="680279"/>
    <lineage>
        <taxon>Bacteria</taxon>
        <taxon>Pseudomonadati</taxon>
        <taxon>Pseudomonadota</taxon>
        <taxon>Gammaproteobacteria</taxon>
        <taxon>Alteromonadales</taxon>
        <taxon>Alteromonadaceae</taxon>
        <taxon>Agarivorans</taxon>
    </lineage>
</organism>
<dbReference type="InterPro" id="IPR014309">
    <property type="entry name" value="Xanthine_DH_Mopterin-bd_su"/>
</dbReference>
<evidence type="ECO:0000256" key="2">
    <source>
        <dbReference type="ARBA" id="ARBA00022505"/>
    </source>
</evidence>
<evidence type="ECO:0000313" key="5">
    <source>
        <dbReference type="EMBL" id="GGB14257.1"/>
    </source>
</evidence>
<dbReference type="PANTHER" id="PTHR11908">
    <property type="entry name" value="XANTHINE DEHYDROGENASE"/>
    <property type="match status" value="1"/>
</dbReference>
<comment type="similarity">
    <text evidence="1">Belongs to the xanthine dehydrogenase family.</text>
</comment>
<dbReference type="NCBIfam" id="TIGR02965">
    <property type="entry name" value="xanthine_xdhB"/>
    <property type="match status" value="1"/>
</dbReference>
<proteinExistence type="inferred from homology"/>
<protein>
    <submittedName>
        <fullName evidence="5">Xanthine dehydrogenase molybdopterin binding subunit</fullName>
    </submittedName>
</protein>
<dbReference type="Pfam" id="PF01315">
    <property type="entry name" value="Ald_Xan_dh_C"/>
    <property type="match status" value="1"/>
</dbReference>
<feature type="domain" description="Aldehyde oxidase/xanthine dehydrogenase a/b hammerhead" evidence="4">
    <location>
        <begin position="32"/>
        <end position="142"/>
    </location>
</feature>
<dbReference type="Pfam" id="PF02738">
    <property type="entry name" value="MoCoBD_1"/>
    <property type="match status" value="1"/>
</dbReference>
<keyword evidence="6" id="KW-1185">Reference proteome</keyword>
<dbReference type="Gene3D" id="3.30.365.10">
    <property type="entry name" value="Aldehyde oxidase/xanthine dehydrogenase, molybdopterin binding domain"/>
    <property type="match status" value="4"/>
</dbReference>
<keyword evidence="3" id="KW-0560">Oxidoreductase</keyword>
<dbReference type="PANTHER" id="PTHR11908:SF132">
    <property type="entry name" value="ALDEHYDE OXIDASE 1-RELATED"/>
    <property type="match status" value="1"/>
</dbReference>
<dbReference type="InterPro" id="IPR000674">
    <property type="entry name" value="Ald_Oxase/Xan_DH_a/b"/>
</dbReference>
<dbReference type="Proteomes" id="UP000651977">
    <property type="component" value="Unassembled WGS sequence"/>
</dbReference>
<accession>A0ABQ1I5U6</accession>
<dbReference type="SUPFAM" id="SSF56003">
    <property type="entry name" value="Molybdenum cofactor-binding domain"/>
    <property type="match status" value="1"/>
</dbReference>
<dbReference type="Gene3D" id="3.90.1170.50">
    <property type="entry name" value="Aldehyde oxidase/xanthine dehydrogenase, a/b hammerhead"/>
    <property type="match status" value="1"/>
</dbReference>
<evidence type="ECO:0000256" key="1">
    <source>
        <dbReference type="ARBA" id="ARBA00006849"/>
    </source>
</evidence>
<dbReference type="InterPro" id="IPR037165">
    <property type="entry name" value="AldOxase/xan_DH_Mopterin-bd_sf"/>
</dbReference>
<sequence>MRKLTTQQLHQRAPSKIIGQSIAHESAAKQVAGEALFVDDRNLPEGSLHAAVITSPIAKGRLLELKLDQLKQHPDAVAVFTADDIPGHRDIGPIFGGDPLLCEGEISFYGQVLAVVVARSHRQAWKLAAWANQELVTVEAEQNIVLTAQQRGDLSDPQSLVRPSHIMGQPISQAQLEQSELVLSGEQQVGGQEHFYLEGQVSLAVPNEDGGVLLYTSSQHPGELQKLIAEVLNIALHRVDVDMRRMGGGFGGKETQAAQWACLASMAAIHTGKAVKLRLPRSVDMTSTGKRHPFYNRYQLGVTKQGLIESAKMEVNGLCGYSPDLSDAIVDRAMFHADNAYSLNQAEVVGHRLKTDMVSHTAFRGFGGPQGIMLIEQAMQDIAVAKGLDALDVRYKNLYREGHATTHYGMPVEQHQDLKNLLQQLEENANYRSRREQIKQHNRQDQLIKKGLALCPVKFGISFTAQHLNQAGALIHIYTDGSVQLNHGGTEMGQGLHTKVQQIVAQTLGIPFDYVLVTASRTDKVPNASPTAASSGTDLNGMAAHNAAKELKQRLLDFAQEHYQVSAEQISIADGHVLIGEQSIAWAELIQQAYLGRVSLSTTGFYKTPKIWYDREQAEGRPFYYFALGAACCEVSIDTLTGEMTLDQVDILHDVGSSLNPAIDIGQIEGAFIQGLGWLTTEELVWNGDGRLLSQSPANYKIPSIGDYPKQMNITLFDQANPEHSIFRSKAVGEPPFMLAIAAWCAIYDAVSSISEHQLPAQLDAPATNERILMACQRQFAYLESKHE</sequence>
<dbReference type="InterPro" id="IPR046867">
    <property type="entry name" value="AldOxase/xan_DH_MoCoBD2"/>
</dbReference>
<name>A0ABQ1I5U6_9ALTE</name>